<sequence>MTLSSGLVRTGDDSGSGGQNARTKSGVDRLSNERTTALPYCGYCSNYGKVFAFAIQIVALSLPRYEPRDDYECREGANAIDDLDERPTV</sequence>
<organism evidence="2 3">
    <name type="scientific">Phytohabitans rumicis</name>
    <dbReference type="NCBI Taxonomy" id="1076125"/>
    <lineage>
        <taxon>Bacteria</taxon>
        <taxon>Bacillati</taxon>
        <taxon>Actinomycetota</taxon>
        <taxon>Actinomycetes</taxon>
        <taxon>Micromonosporales</taxon>
        <taxon>Micromonosporaceae</taxon>
    </lineage>
</organism>
<dbReference type="EMBL" id="BLPG01000001">
    <property type="protein sequence ID" value="GFJ86368.1"/>
    <property type="molecule type" value="Genomic_DNA"/>
</dbReference>
<gene>
    <name evidence="2" type="ORF">Prum_000100</name>
</gene>
<reference evidence="2 3" key="2">
    <citation type="submission" date="2020-03" db="EMBL/GenBank/DDBJ databases">
        <authorList>
            <person name="Ichikawa N."/>
            <person name="Kimura A."/>
            <person name="Kitahashi Y."/>
            <person name="Uohara A."/>
        </authorList>
    </citation>
    <scope>NUCLEOTIDE SEQUENCE [LARGE SCALE GENOMIC DNA]</scope>
    <source>
        <strain evidence="2 3">NBRC 108638</strain>
    </source>
</reference>
<evidence type="ECO:0000313" key="2">
    <source>
        <dbReference type="EMBL" id="GFJ86368.1"/>
    </source>
</evidence>
<keyword evidence="3" id="KW-1185">Reference proteome</keyword>
<protein>
    <submittedName>
        <fullName evidence="2">Uncharacterized protein</fullName>
    </submittedName>
</protein>
<reference evidence="2 3" key="1">
    <citation type="submission" date="2020-03" db="EMBL/GenBank/DDBJ databases">
        <title>Whole genome shotgun sequence of Phytohabitans rumicis NBRC 108638.</title>
        <authorList>
            <person name="Komaki H."/>
            <person name="Tamura T."/>
        </authorList>
    </citation>
    <scope>NUCLEOTIDE SEQUENCE [LARGE SCALE GENOMIC DNA]</scope>
    <source>
        <strain evidence="2 3">NBRC 108638</strain>
    </source>
</reference>
<proteinExistence type="predicted"/>
<comment type="caution">
    <text evidence="2">The sequence shown here is derived from an EMBL/GenBank/DDBJ whole genome shotgun (WGS) entry which is preliminary data.</text>
</comment>
<accession>A0A6V8KUI5</accession>
<evidence type="ECO:0000256" key="1">
    <source>
        <dbReference type="SAM" id="MobiDB-lite"/>
    </source>
</evidence>
<dbReference type="AlphaFoldDB" id="A0A6V8KUI5"/>
<evidence type="ECO:0000313" key="3">
    <source>
        <dbReference type="Proteomes" id="UP000482960"/>
    </source>
</evidence>
<dbReference type="Proteomes" id="UP000482960">
    <property type="component" value="Unassembled WGS sequence"/>
</dbReference>
<name>A0A6V8KUI5_9ACTN</name>
<feature type="region of interest" description="Disordered" evidence="1">
    <location>
        <begin position="1"/>
        <end position="30"/>
    </location>
</feature>